<gene>
    <name evidence="3" type="ORF">SAMN05443529_115110</name>
</gene>
<feature type="transmembrane region" description="Helical" evidence="2">
    <location>
        <begin position="165"/>
        <end position="193"/>
    </location>
</feature>
<dbReference type="RefSeq" id="WP_092334104.1">
    <property type="nucleotide sequence ID" value="NZ_FNCP01000015.1"/>
</dbReference>
<evidence type="ECO:0000313" key="3">
    <source>
        <dbReference type="EMBL" id="SDH59919.1"/>
    </source>
</evidence>
<keyword evidence="4" id="KW-1185">Reference proteome</keyword>
<dbReference type="Proteomes" id="UP000198656">
    <property type="component" value="Unassembled WGS sequence"/>
</dbReference>
<feature type="transmembrane region" description="Helical" evidence="2">
    <location>
        <begin position="21"/>
        <end position="44"/>
    </location>
</feature>
<dbReference type="OrthoDB" id="1791803at2"/>
<feature type="region of interest" description="Disordered" evidence="1">
    <location>
        <begin position="337"/>
        <end position="368"/>
    </location>
</feature>
<feature type="transmembrane region" description="Helical" evidence="2">
    <location>
        <begin position="122"/>
        <end position="144"/>
    </location>
</feature>
<keyword evidence="2" id="KW-0472">Membrane</keyword>
<sequence length="393" mass="44490">MTWPDRMKSAWVTFKREALPLYGWTLIFVGAFLVLMIAVSFGILNHLNWVFPNINNFQGAYSYSAGMPVPGMPPVADPFTESFIDPFTNPFTDPFSPPFELPFSYFGGIENFSRFIPFIESIVGSLLLILIVIWLVGAAFYTGISNLTMKAYREKVSFKDFRFRGFFRILGWQAFVFLIQLLIVVSGLVAVFVLRQSEWALVSFLIAYALFLLVIGLFTLPWIISSGIYLLAHPELSFPKALSRSWRFFRRHMGTLWGYLGTVFLIEIAIEILNRISHETAGLVYFVISPFTVVLAIVWVLSIEDDERERAWQVNQPYNSVSDPLSQTLNVNPSITDAKEMDASRPNPPKSKLNLQKSEHLPSLTEDNSPYCPSCGKPDTGTAYCPQCGTKLH</sequence>
<name>A0A1G8DR15_9FIRM</name>
<protein>
    <submittedName>
        <fullName evidence="3">Uncharacterized protein</fullName>
    </submittedName>
</protein>
<reference evidence="4" key="1">
    <citation type="submission" date="2016-10" db="EMBL/GenBank/DDBJ databases">
        <authorList>
            <person name="Varghese N."/>
            <person name="Submissions S."/>
        </authorList>
    </citation>
    <scope>NUCLEOTIDE SEQUENCE [LARGE SCALE GENOMIC DNA]</scope>
    <source>
        <strain evidence="4">DSM 8344</strain>
    </source>
</reference>
<feature type="transmembrane region" description="Helical" evidence="2">
    <location>
        <begin position="282"/>
        <end position="301"/>
    </location>
</feature>
<feature type="transmembrane region" description="Helical" evidence="2">
    <location>
        <begin position="199"/>
        <end position="232"/>
    </location>
</feature>
<keyword evidence="2" id="KW-0812">Transmembrane</keyword>
<dbReference type="EMBL" id="FNCP01000015">
    <property type="protein sequence ID" value="SDH59919.1"/>
    <property type="molecule type" value="Genomic_DNA"/>
</dbReference>
<accession>A0A1G8DR15</accession>
<keyword evidence="2" id="KW-1133">Transmembrane helix</keyword>
<organism evidence="3 4">
    <name type="scientific">Desulfosporosinus hippei DSM 8344</name>
    <dbReference type="NCBI Taxonomy" id="1121419"/>
    <lineage>
        <taxon>Bacteria</taxon>
        <taxon>Bacillati</taxon>
        <taxon>Bacillota</taxon>
        <taxon>Clostridia</taxon>
        <taxon>Eubacteriales</taxon>
        <taxon>Desulfitobacteriaceae</taxon>
        <taxon>Desulfosporosinus</taxon>
    </lineage>
</organism>
<proteinExistence type="predicted"/>
<feature type="transmembrane region" description="Helical" evidence="2">
    <location>
        <begin position="253"/>
        <end position="270"/>
    </location>
</feature>
<dbReference type="AlphaFoldDB" id="A0A1G8DR15"/>
<evidence type="ECO:0000256" key="2">
    <source>
        <dbReference type="SAM" id="Phobius"/>
    </source>
</evidence>
<evidence type="ECO:0000256" key="1">
    <source>
        <dbReference type="SAM" id="MobiDB-lite"/>
    </source>
</evidence>
<evidence type="ECO:0000313" key="4">
    <source>
        <dbReference type="Proteomes" id="UP000198656"/>
    </source>
</evidence>